<gene>
    <name evidence="2" type="ORF">SAMN04489712_102589</name>
</gene>
<feature type="signal peptide" evidence="1">
    <location>
        <begin position="1"/>
        <end position="20"/>
    </location>
</feature>
<keyword evidence="3" id="KW-1185">Reference proteome</keyword>
<feature type="chain" id="PRO_5039626046" description="DUF2613 domain-containing protein" evidence="1">
    <location>
        <begin position="21"/>
        <end position="43"/>
    </location>
</feature>
<dbReference type="EMBL" id="FNVO01000002">
    <property type="protein sequence ID" value="SEF94510.1"/>
    <property type="molecule type" value="Genomic_DNA"/>
</dbReference>
<dbReference type="AlphaFoldDB" id="A0A1H5W526"/>
<protein>
    <recommendedName>
        <fullName evidence="4">DUF2613 domain-containing protein</fullName>
    </recommendedName>
</protein>
<evidence type="ECO:0000313" key="3">
    <source>
        <dbReference type="Proteomes" id="UP000236723"/>
    </source>
</evidence>
<organism evidence="2 3">
    <name type="scientific">Thermomonospora echinospora</name>
    <dbReference type="NCBI Taxonomy" id="1992"/>
    <lineage>
        <taxon>Bacteria</taxon>
        <taxon>Bacillati</taxon>
        <taxon>Actinomycetota</taxon>
        <taxon>Actinomycetes</taxon>
        <taxon>Streptosporangiales</taxon>
        <taxon>Thermomonosporaceae</taxon>
        <taxon>Thermomonospora</taxon>
    </lineage>
</organism>
<dbReference type="Proteomes" id="UP000236723">
    <property type="component" value="Unassembled WGS sequence"/>
</dbReference>
<name>A0A1H5W526_9ACTN</name>
<accession>A0A1H5W526</accession>
<evidence type="ECO:0000256" key="1">
    <source>
        <dbReference type="SAM" id="SignalP"/>
    </source>
</evidence>
<evidence type="ECO:0000313" key="2">
    <source>
        <dbReference type="EMBL" id="SEF94510.1"/>
    </source>
</evidence>
<proteinExistence type="predicted"/>
<sequence>MRIAIAALVGVLLASGASFGVVQMANASQQDPVIEPLYNYGTK</sequence>
<keyword evidence="1" id="KW-0732">Signal</keyword>
<evidence type="ECO:0008006" key="4">
    <source>
        <dbReference type="Google" id="ProtNLM"/>
    </source>
</evidence>
<reference evidence="3" key="1">
    <citation type="submission" date="2016-10" db="EMBL/GenBank/DDBJ databases">
        <authorList>
            <person name="Varghese N."/>
            <person name="Submissions S."/>
        </authorList>
    </citation>
    <scope>NUCLEOTIDE SEQUENCE [LARGE SCALE GENOMIC DNA]</scope>
    <source>
        <strain evidence="3">DSM 43163</strain>
    </source>
</reference>